<sequence length="396" mass="43860">MDFITVAQASQIVLENTQNFGVETIPFQESKGRILAEEIQADRDFPPFDRVTMDGIAIQGKVYESGQKTFAVASIQYAGEPQKTLDNKNACVEIMTGASLPKNTDSVIRYEDVTLKDGVATLNNGLPMFKNVHKKGHDRRKGEVLLAKGHQLKSADLAILATTGKEHVKVNKLPKIAIITSGDELVEVNETPESHQIRKSNIYAISSLMESFASEIRQFHLKDELQESIEMLQNIFDNYDAIILSGGVSAGKKDYLPQALAAVGAEKLFHKIQQRPGKPMWFGKKGKTLAFALPGNPVSSFMCAVRYVLPWLQKSIGLKIENEMAILAEEISFKPKLGYFLQVKLKNENGHLKAFPIEGGGSGDLANLSLNDAFLELPNQESNCFEKGSVYPIWRF</sequence>
<keyword evidence="9" id="KW-1185">Reference proteome</keyword>
<dbReference type="Gene3D" id="3.40.980.10">
    <property type="entry name" value="MoaB/Mog-like domain"/>
    <property type="match status" value="1"/>
</dbReference>
<dbReference type="OrthoDB" id="9804758at2"/>
<dbReference type="InterPro" id="IPR001453">
    <property type="entry name" value="MoaB/Mog_dom"/>
</dbReference>
<dbReference type="Gene3D" id="3.90.105.10">
    <property type="entry name" value="Molybdopterin biosynthesis moea protein, domain 2"/>
    <property type="match status" value="1"/>
</dbReference>
<dbReference type="Proteomes" id="UP000249873">
    <property type="component" value="Chromosome"/>
</dbReference>
<dbReference type="RefSeq" id="WP_111373089.1">
    <property type="nucleotide sequence ID" value="NZ_CP029480.1"/>
</dbReference>
<dbReference type="Gene3D" id="2.170.190.11">
    <property type="entry name" value="Molybdopterin biosynthesis moea protein, domain 3"/>
    <property type="match status" value="1"/>
</dbReference>
<dbReference type="PANTHER" id="PTHR10192">
    <property type="entry name" value="MOLYBDOPTERIN BIOSYNTHESIS PROTEIN"/>
    <property type="match status" value="1"/>
</dbReference>
<comment type="cofactor">
    <cofactor evidence="6">
        <name>Mg(2+)</name>
        <dbReference type="ChEBI" id="CHEBI:18420"/>
    </cofactor>
</comment>
<accession>A0A2Z4GEY7</accession>
<dbReference type="SUPFAM" id="SSF63867">
    <property type="entry name" value="MoeA C-terminal domain-like"/>
    <property type="match status" value="1"/>
</dbReference>
<dbReference type="InterPro" id="IPR036425">
    <property type="entry name" value="MoaB/Mog-like_dom_sf"/>
</dbReference>
<dbReference type="InterPro" id="IPR036688">
    <property type="entry name" value="MoeA_C_domain_IV_sf"/>
</dbReference>
<dbReference type="InterPro" id="IPR036135">
    <property type="entry name" value="MoeA_linker/N_sf"/>
</dbReference>
<dbReference type="SUPFAM" id="SSF63882">
    <property type="entry name" value="MoeA N-terminal region -like"/>
    <property type="match status" value="1"/>
</dbReference>
<protein>
    <recommendedName>
        <fullName evidence="6">Molybdopterin molybdenumtransferase</fullName>
        <ecNumber evidence="6">2.10.1.1</ecNumber>
    </recommendedName>
</protein>
<dbReference type="PANTHER" id="PTHR10192:SF5">
    <property type="entry name" value="GEPHYRIN"/>
    <property type="match status" value="1"/>
</dbReference>
<evidence type="ECO:0000256" key="1">
    <source>
        <dbReference type="ARBA" id="ARBA00002901"/>
    </source>
</evidence>
<evidence type="ECO:0000313" key="9">
    <source>
        <dbReference type="Proteomes" id="UP000249873"/>
    </source>
</evidence>
<name>A0A2Z4GEY7_9BACT</name>
<dbReference type="GO" id="GO:0006777">
    <property type="term" value="P:Mo-molybdopterin cofactor biosynthetic process"/>
    <property type="evidence" value="ECO:0007669"/>
    <property type="project" value="UniProtKB-UniRule"/>
</dbReference>
<dbReference type="KEGG" id="als:DJ013_16695"/>
<dbReference type="InterPro" id="IPR005111">
    <property type="entry name" value="MoeA_C_domain_IV"/>
</dbReference>
<comment type="catalytic activity">
    <reaction evidence="5">
        <text>adenylyl-molybdopterin + molybdate = Mo-molybdopterin + AMP + H(+)</text>
        <dbReference type="Rhea" id="RHEA:35047"/>
        <dbReference type="ChEBI" id="CHEBI:15378"/>
        <dbReference type="ChEBI" id="CHEBI:36264"/>
        <dbReference type="ChEBI" id="CHEBI:62727"/>
        <dbReference type="ChEBI" id="CHEBI:71302"/>
        <dbReference type="ChEBI" id="CHEBI:456215"/>
        <dbReference type="EC" id="2.10.1.1"/>
    </reaction>
</comment>
<keyword evidence="6" id="KW-0479">Metal-binding</keyword>
<comment type="similarity">
    <text evidence="3 6">Belongs to the MoeA family.</text>
</comment>
<evidence type="ECO:0000256" key="6">
    <source>
        <dbReference type="RuleBase" id="RU365090"/>
    </source>
</evidence>
<evidence type="ECO:0000256" key="4">
    <source>
        <dbReference type="ARBA" id="ARBA00023150"/>
    </source>
</evidence>
<keyword evidence="6" id="KW-0460">Magnesium</keyword>
<dbReference type="NCBIfam" id="TIGR00177">
    <property type="entry name" value="molyb_syn"/>
    <property type="match status" value="1"/>
</dbReference>
<evidence type="ECO:0000313" key="8">
    <source>
        <dbReference type="EMBL" id="AWV99721.1"/>
    </source>
</evidence>
<evidence type="ECO:0000256" key="5">
    <source>
        <dbReference type="ARBA" id="ARBA00047317"/>
    </source>
</evidence>
<dbReference type="Pfam" id="PF03453">
    <property type="entry name" value="MoeA_N"/>
    <property type="match status" value="1"/>
</dbReference>
<dbReference type="AlphaFoldDB" id="A0A2Z4GEY7"/>
<feature type="domain" description="MoaB/Mog" evidence="7">
    <location>
        <begin position="177"/>
        <end position="314"/>
    </location>
</feature>
<keyword evidence="6 8" id="KW-0808">Transferase</keyword>
<dbReference type="EMBL" id="CP029480">
    <property type="protein sequence ID" value="AWV99721.1"/>
    <property type="molecule type" value="Genomic_DNA"/>
</dbReference>
<dbReference type="InterPro" id="IPR038987">
    <property type="entry name" value="MoeA-like"/>
</dbReference>
<dbReference type="GO" id="GO:0061599">
    <property type="term" value="F:molybdopterin molybdotransferase activity"/>
    <property type="evidence" value="ECO:0007669"/>
    <property type="project" value="UniProtKB-UniRule"/>
</dbReference>
<dbReference type="InterPro" id="IPR008284">
    <property type="entry name" value="MoCF_biosynth_CS"/>
</dbReference>
<dbReference type="PROSITE" id="PS01079">
    <property type="entry name" value="MOCF_BIOSYNTHESIS_2"/>
    <property type="match status" value="1"/>
</dbReference>
<dbReference type="Gene3D" id="2.40.340.10">
    <property type="entry name" value="MoeA, C-terminal, domain IV"/>
    <property type="match status" value="1"/>
</dbReference>
<comment type="function">
    <text evidence="1 6">Catalyzes the insertion of molybdate into adenylated molybdopterin with the concomitant release of AMP.</text>
</comment>
<dbReference type="SUPFAM" id="SSF53218">
    <property type="entry name" value="Molybdenum cofactor biosynthesis proteins"/>
    <property type="match status" value="1"/>
</dbReference>
<reference evidence="8 9" key="1">
    <citation type="submission" date="2018-05" db="EMBL/GenBank/DDBJ databases">
        <title>Complete genome sequence of Arcticibacterium luteifluviistationis SM1504T, a cytophagaceae bacterium isolated from Arctic surface seawater.</title>
        <authorList>
            <person name="Li Y."/>
            <person name="Qin Q.-L."/>
        </authorList>
    </citation>
    <scope>NUCLEOTIDE SEQUENCE [LARGE SCALE GENOMIC DNA]</scope>
    <source>
        <strain evidence="8 9">SM1504</strain>
    </source>
</reference>
<keyword evidence="6" id="KW-0500">Molybdenum</keyword>
<dbReference type="InterPro" id="IPR005110">
    <property type="entry name" value="MoeA_linker/N"/>
</dbReference>
<keyword evidence="4 6" id="KW-0501">Molybdenum cofactor biosynthesis</keyword>
<dbReference type="Pfam" id="PF03454">
    <property type="entry name" value="MoeA_C"/>
    <property type="match status" value="1"/>
</dbReference>
<dbReference type="GO" id="GO:0005829">
    <property type="term" value="C:cytosol"/>
    <property type="evidence" value="ECO:0007669"/>
    <property type="project" value="TreeGrafter"/>
</dbReference>
<organism evidence="8 9">
    <name type="scientific">Arcticibacterium luteifluviistationis</name>
    <dbReference type="NCBI Taxonomy" id="1784714"/>
    <lineage>
        <taxon>Bacteria</taxon>
        <taxon>Pseudomonadati</taxon>
        <taxon>Bacteroidota</taxon>
        <taxon>Cytophagia</taxon>
        <taxon>Cytophagales</taxon>
        <taxon>Leadbetterellaceae</taxon>
        <taxon>Arcticibacterium</taxon>
    </lineage>
</organism>
<dbReference type="CDD" id="cd00887">
    <property type="entry name" value="MoeA"/>
    <property type="match status" value="1"/>
</dbReference>
<dbReference type="SMART" id="SM00852">
    <property type="entry name" value="MoCF_biosynth"/>
    <property type="match status" value="1"/>
</dbReference>
<gene>
    <name evidence="8" type="ORF">DJ013_16695</name>
</gene>
<evidence type="ECO:0000256" key="3">
    <source>
        <dbReference type="ARBA" id="ARBA00010763"/>
    </source>
</evidence>
<dbReference type="GO" id="GO:0046872">
    <property type="term" value="F:metal ion binding"/>
    <property type="evidence" value="ECO:0007669"/>
    <property type="project" value="UniProtKB-UniRule"/>
</dbReference>
<dbReference type="Pfam" id="PF00994">
    <property type="entry name" value="MoCF_biosynth"/>
    <property type="match status" value="1"/>
</dbReference>
<dbReference type="UniPathway" id="UPA00344"/>
<evidence type="ECO:0000256" key="2">
    <source>
        <dbReference type="ARBA" id="ARBA00005046"/>
    </source>
</evidence>
<dbReference type="EC" id="2.10.1.1" evidence="6"/>
<proteinExistence type="inferred from homology"/>
<comment type="pathway">
    <text evidence="2 6">Cofactor biosynthesis; molybdopterin biosynthesis.</text>
</comment>
<evidence type="ECO:0000259" key="7">
    <source>
        <dbReference type="SMART" id="SM00852"/>
    </source>
</evidence>